<dbReference type="PANTHER" id="PTHR33279:SF6">
    <property type="entry name" value="SULFUR CARRIER PROTEIN YEDF-RELATED"/>
    <property type="match status" value="1"/>
</dbReference>
<evidence type="ECO:0000313" key="4">
    <source>
        <dbReference type="Proteomes" id="UP000240535"/>
    </source>
</evidence>
<dbReference type="InterPro" id="IPR019870">
    <property type="entry name" value="Se_metab_YedF"/>
</dbReference>
<dbReference type="GO" id="GO:0016740">
    <property type="term" value="F:transferase activity"/>
    <property type="evidence" value="ECO:0007669"/>
    <property type="project" value="UniProtKB-KW"/>
</dbReference>
<accession>A0A2P8R485</accession>
<comment type="caution">
    <text evidence="3">The sequence shown here is derived from an EMBL/GenBank/DDBJ whole genome shotgun (WGS) entry which is preliminary data.</text>
</comment>
<dbReference type="InterPro" id="IPR027396">
    <property type="entry name" value="DsrEFH-like"/>
</dbReference>
<feature type="domain" description="UPF0033" evidence="2">
    <location>
        <begin position="2"/>
        <end position="69"/>
    </location>
</feature>
<dbReference type="OrthoDB" id="9801500at2"/>
<sequence>MRIDCRNLECPEPIIRTKDALEKLKIGDMLEVIVNDIAPKENIKRFLNTNNISFETNENGGELIFVITKTNEIQNKETEQYNCQISPNSKTEKIIYLNEDTAGSGEVGKNLLSKFLGAILNVENKPKAIICVNNAVFMTTDRSHVSYQVLKNLEANGIEIYSCGSCLEAYKIVDKLSIGKITNAYEVMDMLTKYEAIKL</sequence>
<comment type="similarity">
    <text evidence="1">Belongs to the sulfur carrier protein TusA family.</text>
</comment>
<dbReference type="InterPro" id="IPR036868">
    <property type="entry name" value="TusA-like_sf"/>
</dbReference>
<evidence type="ECO:0000256" key="1">
    <source>
        <dbReference type="ARBA" id="ARBA00008984"/>
    </source>
</evidence>
<reference evidence="4" key="1">
    <citation type="submission" date="2017-10" db="EMBL/GenBank/DDBJ databases">
        <title>Campylobacter species from seals.</title>
        <authorList>
            <person name="Gilbert M.J."/>
            <person name="Zomer A.L."/>
            <person name="Timmerman A.J."/>
            <person name="Duim B."/>
            <person name="Wagenaar J.A."/>
        </authorList>
    </citation>
    <scope>NUCLEOTIDE SEQUENCE [LARGE SCALE GENOMIC DNA]</scope>
    <source>
        <strain evidence="4">17S00004-5</strain>
    </source>
</reference>
<dbReference type="Proteomes" id="UP000240535">
    <property type="component" value="Unassembled WGS sequence"/>
</dbReference>
<dbReference type="InterPro" id="IPR001455">
    <property type="entry name" value="TusA-like"/>
</dbReference>
<dbReference type="NCBIfam" id="TIGR03527">
    <property type="entry name" value="selenium_YedF"/>
    <property type="match status" value="1"/>
</dbReference>
<keyword evidence="3" id="KW-0808">Transferase</keyword>
<keyword evidence="4" id="KW-1185">Reference proteome</keyword>
<name>A0A2P8R485_9BACT</name>
<dbReference type="AlphaFoldDB" id="A0A2P8R485"/>
<dbReference type="RefSeq" id="WP_106869969.1">
    <property type="nucleotide sequence ID" value="NZ_CP053841.1"/>
</dbReference>
<dbReference type="CDD" id="cd00291">
    <property type="entry name" value="SirA_YedF_YeeD"/>
    <property type="match status" value="1"/>
</dbReference>
<dbReference type="PANTHER" id="PTHR33279">
    <property type="entry name" value="SULFUR CARRIER PROTEIN YEDF-RELATED"/>
    <property type="match status" value="1"/>
</dbReference>
<proteinExistence type="inferred from homology"/>
<protein>
    <submittedName>
        <fullName evidence="3">Sulfurtransferase-like selenium metabolism protein YedF</fullName>
    </submittedName>
</protein>
<dbReference type="SUPFAM" id="SSF75169">
    <property type="entry name" value="DsrEFH-like"/>
    <property type="match status" value="1"/>
</dbReference>
<gene>
    <name evidence="3" type="primary">yedF</name>
    <name evidence="3" type="ORF">CQ405_01820</name>
</gene>
<evidence type="ECO:0000259" key="2">
    <source>
        <dbReference type="Pfam" id="PF01206"/>
    </source>
</evidence>
<evidence type="ECO:0000313" key="3">
    <source>
        <dbReference type="EMBL" id="PSM53306.1"/>
    </source>
</evidence>
<dbReference type="SUPFAM" id="SSF64307">
    <property type="entry name" value="SirA-like"/>
    <property type="match status" value="1"/>
</dbReference>
<organism evidence="3 4">
    <name type="scientific">Campylobacter blaseri</name>
    <dbReference type="NCBI Taxonomy" id="2042961"/>
    <lineage>
        <taxon>Bacteria</taxon>
        <taxon>Pseudomonadati</taxon>
        <taxon>Campylobacterota</taxon>
        <taxon>Epsilonproteobacteria</taxon>
        <taxon>Campylobacterales</taxon>
        <taxon>Campylobacteraceae</taxon>
        <taxon>Campylobacter</taxon>
    </lineage>
</organism>
<dbReference type="EMBL" id="PDHH01000001">
    <property type="protein sequence ID" value="PSM53306.1"/>
    <property type="molecule type" value="Genomic_DNA"/>
</dbReference>
<dbReference type="Gene3D" id="3.30.110.40">
    <property type="entry name" value="TusA-like domain"/>
    <property type="match status" value="1"/>
</dbReference>
<dbReference type="Pfam" id="PF01206">
    <property type="entry name" value="TusA"/>
    <property type="match status" value="1"/>
</dbReference>